<evidence type="ECO:0000313" key="5">
    <source>
        <dbReference type="EMBL" id="MBO7743790.1"/>
    </source>
</evidence>
<sequence length="522" mass="58368">MKRYRKWLLKPADQYRTEELQLGEEERNLTSEIDRNEKLLKDIFRNCSDIVFRKIRVAGHLQWLVVFIKSLVDEKMIDEHVIKSLVKNDNTRDEQFEEVEILDDQMVSAANTNTTGSISEIVRLVLMGYAVVLTAGDSNALTVTVSGLDKRTPEEPTSEPVIRGPREGFIEHISTNIGLIRRRIKTPRLKTESFTIGEISQTQVVVAYIEGIASDAVVEEVRKRVSRIRIDGVLESNYIEEFIEDYPYSPFPQVHSTERPDVVSAELLEGKVSILVDTSPFVLIVPMTFWTGMQASEDYYIRWPIATFVRWIRFMFATIAVLAPPLYVAVTTFHQEMIPTSLVLSIATAREPVPFPALVEALLMEITFEALREAGIRLPMQIGQAISIVGALVIGQAAVQAGIISAPVVIIVSITGIAAFTIPRYSFANGIRLLRFPLLLLAGTLGLYGIAIGILGILAHVASLRSFGVPYFSPVAPLTLRELKDVFIRTPFWAKTRRPQSIAANDSIRRPPGQKPSPNRGE</sequence>
<name>A0ABS3W649_9BACL</name>
<evidence type="ECO:0000256" key="3">
    <source>
        <dbReference type="SAM" id="MobiDB-lite"/>
    </source>
</evidence>
<dbReference type="Proteomes" id="UP000670947">
    <property type="component" value="Unassembled WGS sequence"/>
</dbReference>
<protein>
    <submittedName>
        <fullName evidence="5">Spore germination protein</fullName>
    </submittedName>
</protein>
<dbReference type="InterPro" id="IPR050768">
    <property type="entry name" value="UPF0353/GerABKA_families"/>
</dbReference>
<comment type="similarity">
    <text evidence="1">Belongs to the GerABKA family.</text>
</comment>
<dbReference type="PIRSF" id="PIRSF005690">
    <property type="entry name" value="GerBA"/>
    <property type="match status" value="1"/>
</dbReference>
<feature type="transmembrane region" description="Helical" evidence="4">
    <location>
        <begin position="311"/>
        <end position="333"/>
    </location>
</feature>
<dbReference type="EMBL" id="JAGGDJ010000003">
    <property type="protein sequence ID" value="MBO7743790.1"/>
    <property type="molecule type" value="Genomic_DNA"/>
</dbReference>
<dbReference type="InterPro" id="IPR004995">
    <property type="entry name" value="Spore_Ger"/>
</dbReference>
<dbReference type="Pfam" id="PF03323">
    <property type="entry name" value="GerA"/>
    <property type="match status" value="1"/>
</dbReference>
<evidence type="ECO:0000256" key="2">
    <source>
        <dbReference type="ARBA" id="ARBA00023136"/>
    </source>
</evidence>
<keyword evidence="6" id="KW-1185">Reference proteome</keyword>
<keyword evidence="4" id="KW-1133">Transmembrane helix</keyword>
<feature type="region of interest" description="Disordered" evidence="3">
    <location>
        <begin position="499"/>
        <end position="522"/>
    </location>
</feature>
<gene>
    <name evidence="5" type="ORF">I8J29_06245</name>
</gene>
<accession>A0ABS3W649</accession>
<evidence type="ECO:0000256" key="4">
    <source>
        <dbReference type="SAM" id="Phobius"/>
    </source>
</evidence>
<dbReference type="PANTHER" id="PTHR22550">
    <property type="entry name" value="SPORE GERMINATION PROTEIN"/>
    <property type="match status" value="1"/>
</dbReference>
<reference evidence="5 6" key="1">
    <citation type="submission" date="2021-03" db="EMBL/GenBank/DDBJ databases">
        <title>Paenibacillus artemisicola MWE-103 whole genome sequence.</title>
        <authorList>
            <person name="Ham Y.J."/>
        </authorList>
    </citation>
    <scope>NUCLEOTIDE SEQUENCE [LARGE SCALE GENOMIC DNA]</scope>
    <source>
        <strain evidence="5 6">MWE-103</strain>
    </source>
</reference>
<keyword evidence="2 4" id="KW-0472">Membrane</keyword>
<keyword evidence="4" id="KW-0812">Transmembrane</keyword>
<organism evidence="5 6">
    <name type="scientific">Paenibacillus artemisiicola</name>
    <dbReference type="NCBI Taxonomy" id="1172618"/>
    <lineage>
        <taxon>Bacteria</taxon>
        <taxon>Bacillati</taxon>
        <taxon>Bacillota</taxon>
        <taxon>Bacilli</taxon>
        <taxon>Bacillales</taxon>
        <taxon>Paenibacillaceae</taxon>
        <taxon>Paenibacillus</taxon>
    </lineage>
</organism>
<comment type="caution">
    <text evidence="5">The sequence shown here is derived from an EMBL/GenBank/DDBJ whole genome shotgun (WGS) entry which is preliminary data.</text>
</comment>
<evidence type="ECO:0000313" key="6">
    <source>
        <dbReference type="Proteomes" id="UP000670947"/>
    </source>
</evidence>
<dbReference type="PANTHER" id="PTHR22550:SF5">
    <property type="entry name" value="LEUCINE ZIPPER PROTEIN 4"/>
    <property type="match status" value="1"/>
</dbReference>
<feature type="transmembrane region" description="Helical" evidence="4">
    <location>
        <begin position="404"/>
        <end position="426"/>
    </location>
</feature>
<dbReference type="RefSeq" id="WP_208846823.1">
    <property type="nucleotide sequence ID" value="NZ_JAGGDJ010000003.1"/>
</dbReference>
<feature type="transmembrane region" description="Helical" evidence="4">
    <location>
        <begin position="438"/>
        <end position="462"/>
    </location>
</feature>
<proteinExistence type="inferred from homology"/>
<evidence type="ECO:0000256" key="1">
    <source>
        <dbReference type="ARBA" id="ARBA00005278"/>
    </source>
</evidence>